<dbReference type="CDD" id="cd07043">
    <property type="entry name" value="STAS_anti-anti-sigma_factors"/>
    <property type="match status" value="1"/>
</dbReference>
<dbReference type="PATRIC" id="fig|1179773.3.peg.5376"/>
<dbReference type="RefSeq" id="WP_015102714.1">
    <property type="nucleotide sequence ID" value="NC_019673.1"/>
</dbReference>
<proteinExistence type="inferred from homology"/>
<dbReference type="NCBIfam" id="TIGR00377">
    <property type="entry name" value="ant_ant_sig"/>
    <property type="match status" value="1"/>
</dbReference>
<accession>K0K4V6</accession>
<dbReference type="PROSITE" id="PS50801">
    <property type="entry name" value="STAS"/>
    <property type="match status" value="1"/>
</dbReference>
<organism evidence="4 5">
    <name type="scientific">Saccharothrix espanaensis (strain ATCC 51144 / DSM 44229 / JCM 9112 / NBRC 15066 / NRRL 15764)</name>
    <dbReference type="NCBI Taxonomy" id="1179773"/>
    <lineage>
        <taxon>Bacteria</taxon>
        <taxon>Bacillati</taxon>
        <taxon>Actinomycetota</taxon>
        <taxon>Actinomycetes</taxon>
        <taxon>Pseudonocardiales</taxon>
        <taxon>Pseudonocardiaceae</taxon>
        <taxon>Saccharothrix</taxon>
    </lineage>
</organism>
<dbReference type="OrthoDB" id="3697150at2"/>
<dbReference type="SUPFAM" id="SSF52091">
    <property type="entry name" value="SpoIIaa-like"/>
    <property type="match status" value="1"/>
</dbReference>
<dbReference type="InterPro" id="IPR002645">
    <property type="entry name" value="STAS_dom"/>
</dbReference>
<sequence length="124" mass="13241">MSDGTNPLPGMRVDVVDEVTVLRVAGEIDMSNSDPLRESGVKILDGAPAALVLDLVDVTFFASSGIAVLAHLRQHNADGPACVVRLAASRQVRHALRVTAMDELFPIHDSVEDALTAARQDTNR</sequence>
<dbReference type="Pfam" id="PF01740">
    <property type="entry name" value="STAS"/>
    <property type="match status" value="1"/>
</dbReference>
<evidence type="ECO:0000313" key="4">
    <source>
        <dbReference type="EMBL" id="CCH32602.1"/>
    </source>
</evidence>
<dbReference type="GO" id="GO:0043856">
    <property type="term" value="F:anti-sigma factor antagonist activity"/>
    <property type="evidence" value="ECO:0007669"/>
    <property type="project" value="InterPro"/>
</dbReference>
<dbReference type="HOGENOM" id="CLU_115403_3_1_11"/>
<dbReference type="STRING" id="1179773.BN6_53390"/>
<dbReference type="AlphaFoldDB" id="K0K4V6"/>
<dbReference type="PANTHER" id="PTHR33495">
    <property type="entry name" value="ANTI-SIGMA FACTOR ANTAGONIST TM_1081-RELATED-RELATED"/>
    <property type="match status" value="1"/>
</dbReference>
<dbReference type="Proteomes" id="UP000006281">
    <property type="component" value="Chromosome"/>
</dbReference>
<evidence type="ECO:0000256" key="2">
    <source>
        <dbReference type="RuleBase" id="RU003749"/>
    </source>
</evidence>
<feature type="domain" description="STAS" evidence="3">
    <location>
        <begin position="9"/>
        <end position="118"/>
    </location>
</feature>
<name>K0K4V6_SACES</name>
<evidence type="ECO:0000256" key="1">
    <source>
        <dbReference type="ARBA" id="ARBA00009013"/>
    </source>
</evidence>
<reference evidence="4 5" key="1">
    <citation type="journal article" date="2012" name="BMC Genomics">
        <title>Complete genome sequence of Saccharothrix espanaensis DSM 44229T and comparison to the other completely sequenced Pseudonocardiaceae.</title>
        <authorList>
            <person name="Strobel T."/>
            <person name="Al-Dilaimi A."/>
            <person name="Blom J."/>
            <person name="Gessner A."/>
            <person name="Kalinowski J."/>
            <person name="Luzhetska M."/>
            <person name="Puhler A."/>
            <person name="Szczepanowski R."/>
            <person name="Bechthold A."/>
            <person name="Ruckert C."/>
        </authorList>
    </citation>
    <scope>NUCLEOTIDE SEQUENCE [LARGE SCALE GENOMIC DNA]</scope>
    <source>
        <strain evidence="5">ATCC 51144 / DSM 44229 / JCM 9112 / NBRC 15066 / NRRL 15764</strain>
    </source>
</reference>
<dbReference type="InterPro" id="IPR003658">
    <property type="entry name" value="Anti-sigma_ant"/>
</dbReference>
<dbReference type="BioCyc" id="SESP1179773:BN6_RS25800-MONOMER"/>
<dbReference type="EMBL" id="HE804045">
    <property type="protein sequence ID" value="CCH32602.1"/>
    <property type="molecule type" value="Genomic_DNA"/>
</dbReference>
<evidence type="ECO:0000259" key="3">
    <source>
        <dbReference type="PROSITE" id="PS50801"/>
    </source>
</evidence>
<comment type="similarity">
    <text evidence="1 2">Belongs to the anti-sigma-factor antagonist family.</text>
</comment>
<gene>
    <name evidence="4" type="ordered locus">BN6_53390</name>
</gene>
<dbReference type="eggNOG" id="COG1366">
    <property type="taxonomic scope" value="Bacteria"/>
</dbReference>
<keyword evidence="5" id="KW-1185">Reference proteome</keyword>
<evidence type="ECO:0000313" key="5">
    <source>
        <dbReference type="Proteomes" id="UP000006281"/>
    </source>
</evidence>
<dbReference type="KEGG" id="sesp:BN6_53390"/>
<protein>
    <recommendedName>
        <fullName evidence="2">Anti-sigma factor antagonist</fullName>
    </recommendedName>
</protein>
<dbReference type="Gene3D" id="3.30.750.24">
    <property type="entry name" value="STAS domain"/>
    <property type="match status" value="1"/>
</dbReference>
<dbReference type="InterPro" id="IPR036513">
    <property type="entry name" value="STAS_dom_sf"/>
</dbReference>